<evidence type="ECO:0000259" key="2">
    <source>
        <dbReference type="PROSITE" id="PS51384"/>
    </source>
</evidence>
<dbReference type="InterPro" id="IPR017938">
    <property type="entry name" value="Riboflavin_synthase-like_b-brl"/>
</dbReference>
<dbReference type="PANTHER" id="PTHR30157">
    <property type="entry name" value="FERRIC REDUCTASE, NADPH-DEPENDENT"/>
    <property type="match status" value="1"/>
</dbReference>
<dbReference type="PATRIC" id="fig|1608994.3.peg.203"/>
<organism evidence="3 4">
    <name type="scientific">Pseudomonas weihenstephanensis</name>
    <dbReference type="NCBI Taxonomy" id="1608994"/>
    <lineage>
        <taxon>Bacteria</taxon>
        <taxon>Pseudomonadati</taxon>
        <taxon>Pseudomonadota</taxon>
        <taxon>Gammaproteobacteria</taxon>
        <taxon>Pseudomonadales</taxon>
        <taxon>Pseudomonadaceae</taxon>
        <taxon>Pseudomonas</taxon>
    </lineage>
</organism>
<dbReference type="Pfam" id="PF08021">
    <property type="entry name" value="FAD_binding_9"/>
    <property type="match status" value="1"/>
</dbReference>
<dbReference type="InterPro" id="IPR007037">
    <property type="entry name" value="SIP_rossman_dom"/>
</dbReference>
<name>A0A0J6IBL7_9PSED</name>
<proteinExistence type="inferred from homology"/>
<evidence type="ECO:0000256" key="1">
    <source>
        <dbReference type="ARBA" id="ARBA00035644"/>
    </source>
</evidence>
<dbReference type="PANTHER" id="PTHR30157:SF0">
    <property type="entry name" value="NADPH-DEPENDENT FERRIC-CHELATE REDUCTASE"/>
    <property type="match status" value="1"/>
</dbReference>
<dbReference type="InterPro" id="IPR039374">
    <property type="entry name" value="SIP_fam"/>
</dbReference>
<dbReference type="InterPro" id="IPR017927">
    <property type="entry name" value="FAD-bd_FR_type"/>
</dbReference>
<dbReference type="EMBL" id="JYLF01000011">
    <property type="protein sequence ID" value="KMN11980.1"/>
    <property type="molecule type" value="Genomic_DNA"/>
</dbReference>
<dbReference type="GO" id="GO:0016491">
    <property type="term" value="F:oxidoreductase activity"/>
    <property type="evidence" value="ECO:0007669"/>
    <property type="project" value="InterPro"/>
</dbReference>
<dbReference type="Pfam" id="PF04954">
    <property type="entry name" value="SIP"/>
    <property type="match status" value="1"/>
</dbReference>
<dbReference type="STRING" id="1608994.TU86_20235"/>
<evidence type="ECO:0000313" key="4">
    <source>
        <dbReference type="Proteomes" id="UP000036325"/>
    </source>
</evidence>
<protein>
    <submittedName>
        <fullName evidence="3">Iron utilization protein</fullName>
    </submittedName>
</protein>
<dbReference type="AlphaFoldDB" id="A0A0J6IBL7"/>
<dbReference type="InterPro" id="IPR039261">
    <property type="entry name" value="FNR_nucleotide-bd"/>
</dbReference>
<dbReference type="InterPro" id="IPR013113">
    <property type="entry name" value="SIP_FAD-bd"/>
</dbReference>
<reference evidence="3 4" key="1">
    <citation type="submission" date="2015-02" db="EMBL/GenBank/DDBJ databases">
        <title>Pseudomonas helleri sp. nov. and Pseudomonas weihenstephanensis sp. nov., isolated from raw cows milk.</title>
        <authorList>
            <person name="von Neubeck M."/>
            <person name="Huptas C."/>
            <person name="Wenning M."/>
            <person name="Scherer S."/>
        </authorList>
    </citation>
    <scope>NUCLEOTIDE SEQUENCE [LARGE SCALE GENOMIC DNA]</scope>
    <source>
        <strain evidence="3 4">DSM 29166</strain>
    </source>
</reference>
<comment type="similarity">
    <text evidence="1">Belongs to the SIP oxidoreductase family.</text>
</comment>
<dbReference type="Proteomes" id="UP000036325">
    <property type="component" value="Unassembled WGS sequence"/>
</dbReference>
<accession>A0A0J6IBL7</accession>
<feature type="domain" description="FAD-binding FR-type" evidence="2">
    <location>
        <begin position="25"/>
        <end position="152"/>
    </location>
</feature>
<dbReference type="PROSITE" id="PS51384">
    <property type="entry name" value="FAD_FR"/>
    <property type="match status" value="1"/>
</dbReference>
<comment type="caution">
    <text evidence="3">The sequence shown here is derived from an EMBL/GenBank/DDBJ whole genome shotgun (WGS) entry which is preliminary data.</text>
</comment>
<dbReference type="Gene3D" id="2.40.30.10">
    <property type="entry name" value="Translation factors"/>
    <property type="match status" value="1"/>
</dbReference>
<dbReference type="CDD" id="cd06193">
    <property type="entry name" value="siderophore_interacting"/>
    <property type="match status" value="1"/>
</dbReference>
<evidence type="ECO:0000313" key="3">
    <source>
        <dbReference type="EMBL" id="KMN11980.1"/>
    </source>
</evidence>
<dbReference type="SUPFAM" id="SSF63380">
    <property type="entry name" value="Riboflavin synthase domain-like"/>
    <property type="match status" value="1"/>
</dbReference>
<dbReference type="Gene3D" id="3.40.50.80">
    <property type="entry name" value="Nucleotide-binding domain of ferredoxin-NADP reductase (FNR) module"/>
    <property type="match status" value="1"/>
</dbReference>
<gene>
    <name evidence="3" type="ORF">TU86_20235</name>
</gene>
<sequence length="320" mass="35370">MVLFMSVAATLVQTLRKRLSKPSGYELFDIQLKQRVALSPSLLRCVFSGKDVALMRTLAPDQRVKLFFPAADGSAPDLPKTGDWQAARRAMSANQTPPMRTYTLRNLRPEANELDIDFVLHGETGPASRWAARSVPGDGLQIVAPNATYRSDPGGYEWQPPEGVRQVLLIGDETALPAIAGILEQLTEHPDAPHVQAFIEVPEESDCLALLCGLNAKVHWLPRASLGKQHGEGMTLAARELARLPPVRGNLDSTSPIEELDLNTQRPWERASAKRGDFYAWVAGESAAVMAIRRFLINEQGLERQQLTLMGYWKLGRSLE</sequence>